<keyword evidence="11 12" id="KW-0472">Membrane</keyword>
<dbReference type="GeneID" id="59160972"/>
<feature type="transmembrane region" description="Helical" evidence="12">
    <location>
        <begin position="222"/>
        <end position="247"/>
    </location>
</feature>
<organism evidence="14 15">
    <name type="scientific">Janibacter melonis</name>
    <dbReference type="NCBI Taxonomy" id="262209"/>
    <lineage>
        <taxon>Bacteria</taxon>
        <taxon>Bacillati</taxon>
        <taxon>Actinomycetota</taxon>
        <taxon>Actinomycetes</taxon>
        <taxon>Micrococcales</taxon>
        <taxon>Intrasporangiaceae</taxon>
        <taxon>Janibacter</taxon>
    </lineage>
</organism>
<evidence type="ECO:0000256" key="7">
    <source>
        <dbReference type="ARBA" id="ARBA00022801"/>
    </source>
</evidence>
<evidence type="ECO:0000256" key="1">
    <source>
        <dbReference type="ARBA" id="ARBA00001947"/>
    </source>
</evidence>
<keyword evidence="10" id="KW-0482">Metalloprotease</keyword>
<dbReference type="GO" id="GO:0016020">
    <property type="term" value="C:membrane"/>
    <property type="evidence" value="ECO:0007669"/>
    <property type="project" value="UniProtKB-SubCell"/>
</dbReference>
<dbReference type="PANTHER" id="PTHR39188:SF3">
    <property type="entry name" value="STAGE IV SPORULATION PROTEIN FB"/>
    <property type="match status" value="1"/>
</dbReference>
<reference evidence="14 15" key="1">
    <citation type="submission" date="2019-09" db="EMBL/GenBank/DDBJ databases">
        <title>Complete Genome Sequence of Janibacter melonis M714 with both human health impact and industrial applications.</title>
        <authorList>
            <person name="Jin M."/>
            <person name="Zhao Q.R."/>
        </authorList>
    </citation>
    <scope>NUCLEOTIDE SEQUENCE [LARGE SCALE GENOMIC DNA]</scope>
    <source>
        <strain evidence="14 15">M714</strain>
    </source>
</reference>
<proteinExistence type="inferred from homology"/>
<comment type="subcellular location">
    <subcellularLocation>
        <location evidence="2">Membrane</location>
        <topology evidence="2">Multi-pass membrane protein</topology>
    </subcellularLocation>
</comment>
<dbReference type="Pfam" id="PF02163">
    <property type="entry name" value="Peptidase_M50"/>
    <property type="match status" value="1"/>
</dbReference>
<dbReference type="SUPFAM" id="SSF54631">
    <property type="entry name" value="CBS-domain pair"/>
    <property type="match status" value="1"/>
</dbReference>
<dbReference type="GO" id="GO:0008237">
    <property type="term" value="F:metallopeptidase activity"/>
    <property type="evidence" value="ECO:0007669"/>
    <property type="project" value="UniProtKB-KW"/>
</dbReference>
<dbReference type="GO" id="GO:0046872">
    <property type="term" value="F:metal ion binding"/>
    <property type="evidence" value="ECO:0007669"/>
    <property type="project" value="UniProtKB-KW"/>
</dbReference>
<feature type="transmembrane region" description="Helical" evidence="12">
    <location>
        <begin position="21"/>
        <end position="43"/>
    </location>
</feature>
<evidence type="ECO:0000256" key="12">
    <source>
        <dbReference type="SAM" id="Phobius"/>
    </source>
</evidence>
<evidence type="ECO:0000256" key="6">
    <source>
        <dbReference type="ARBA" id="ARBA00022723"/>
    </source>
</evidence>
<feature type="transmembrane region" description="Helical" evidence="12">
    <location>
        <begin position="49"/>
        <end position="70"/>
    </location>
</feature>
<sequence length="380" mass="38909">MAASPDRPSGLRVASVGGVPVYVGSSWLILAVVVIALVGPGIAADRPDLGALAYGVGALYAVGLLVAVLVHEAAHAVVARGVGHRVHAVVADIWGGHTTYDPSRGTPGSAAAIAVVGPLSNLVLGLLAWGVHPFAPEGVPSGLLGAFAFVNVLLAAFNLLPGLPLDGGQLVEAAVWRLTGSRPRGRVVAGWCGRAVVVVVVVWAIGLPLLSGARPDLFRVVWTVLICAFLWQGATAAIAAGQSLGVLARLDPARVIRPARAVSERAVLADVDPQAAHGVPVVVDALGRPLALLSAAAMGGVPEELRERTPVSAVMARQPSEWVVPLEGDPEEDLIALVRTFQDTRASHLAVTRGGVLAGVVSVHELGAALDEVQGRPPRP</sequence>
<dbReference type="InterPro" id="IPR008915">
    <property type="entry name" value="Peptidase_M50"/>
</dbReference>
<evidence type="ECO:0000256" key="11">
    <source>
        <dbReference type="ARBA" id="ARBA00023136"/>
    </source>
</evidence>
<keyword evidence="7" id="KW-0378">Hydrolase</keyword>
<dbReference type="GO" id="GO:0006508">
    <property type="term" value="P:proteolysis"/>
    <property type="evidence" value="ECO:0007669"/>
    <property type="project" value="UniProtKB-KW"/>
</dbReference>
<evidence type="ECO:0000256" key="10">
    <source>
        <dbReference type="ARBA" id="ARBA00023049"/>
    </source>
</evidence>
<comment type="similarity">
    <text evidence="3">Belongs to the peptidase M50B family.</text>
</comment>
<dbReference type="InterPro" id="IPR046342">
    <property type="entry name" value="CBS_dom_sf"/>
</dbReference>
<keyword evidence="8" id="KW-0862">Zinc</keyword>
<feature type="transmembrane region" description="Helical" evidence="12">
    <location>
        <begin position="187"/>
        <end position="210"/>
    </location>
</feature>
<feature type="transmembrane region" description="Helical" evidence="12">
    <location>
        <begin position="110"/>
        <end position="131"/>
    </location>
</feature>
<accession>A0A5P8FLW3</accession>
<dbReference type="Gene3D" id="3.10.580.10">
    <property type="entry name" value="CBS-domain"/>
    <property type="match status" value="1"/>
</dbReference>
<comment type="cofactor">
    <cofactor evidence="1">
        <name>Zn(2+)</name>
        <dbReference type="ChEBI" id="CHEBI:29105"/>
    </cofactor>
</comment>
<evidence type="ECO:0000256" key="8">
    <source>
        <dbReference type="ARBA" id="ARBA00022833"/>
    </source>
</evidence>
<protein>
    <submittedName>
        <fullName evidence="14">Peptidase M50</fullName>
    </submittedName>
</protein>
<feature type="domain" description="Peptidase M50" evidence="13">
    <location>
        <begin position="142"/>
        <end position="192"/>
    </location>
</feature>
<gene>
    <name evidence="14" type="ORF">EEW87_007350</name>
</gene>
<dbReference type="PANTHER" id="PTHR39188">
    <property type="entry name" value="MEMBRANE-ASSOCIATED ZINC METALLOPROTEASE M50B"/>
    <property type="match status" value="1"/>
</dbReference>
<evidence type="ECO:0000256" key="2">
    <source>
        <dbReference type="ARBA" id="ARBA00004141"/>
    </source>
</evidence>
<keyword evidence="5 12" id="KW-0812">Transmembrane</keyword>
<keyword evidence="4" id="KW-0645">Protease</keyword>
<dbReference type="KEGG" id="jme:EEW87_007350"/>
<name>A0A5P8FLW3_9MICO</name>
<feature type="transmembrane region" description="Helical" evidence="12">
    <location>
        <begin position="143"/>
        <end position="160"/>
    </location>
</feature>
<evidence type="ECO:0000256" key="5">
    <source>
        <dbReference type="ARBA" id="ARBA00022692"/>
    </source>
</evidence>
<dbReference type="AlphaFoldDB" id="A0A5P8FLW3"/>
<evidence type="ECO:0000256" key="4">
    <source>
        <dbReference type="ARBA" id="ARBA00022670"/>
    </source>
</evidence>
<evidence type="ECO:0000313" key="14">
    <source>
        <dbReference type="EMBL" id="QFQ30173.2"/>
    </source>
</evidence>
<evidence type="ECO:0000313" key="15">
    <source>
        <dbReference type="Proteomes" id="UP000271708"/>
    </source>
</evidence>
<evidence type="ECO:0000259" key="13">
    <source>
        <dbReference type="Pfam" id="PF02163"/>
    </source>
</evidence>
<keyword evidence="6" id="KW-0479">Metal-binding</keyword>
<dbReference type="Proteomes" id="UP000271708">
    <property type="component" value="Chromosome"/>
</dbReference>
<keyword evidence="9 12" id="KW-1133">Transmembrane helix</keyword>
<dbReference type="RefSeq" id="WP_148041565.1">
    <property type="nucleotide sequence ID" value="NZ_BAAAKD010000039.1"/>
</dbReference>
<evidence type="ECO:0000256" key="3">
    <source>
        <dbReference type="ARBA" id="ARBA00007931"/>
    </source>
</evidence>
<dbReference type="EMBL" id="CP044548">
    <property type="protein sequence ID" value="QFQ30173.2"/>
    <property type="molecule type" value="Genomic_DNA"/>
</dbReference>
<evidence type="ECO:0000256" key="9">
    <source>
        <dbReference type="ARBA" id="ARBA00022989"/>
    </source>
</evidence>